<dbReference type="AlphaFoldDB" id="A0A0P9DK66"/>
<dbReference type="EMBL" id="LJCR01001532">
    <property type="protein sequence ID" value="KPV50196.1"/>
    <property type="molecule type" value="Genomic_DNA"/>
</dbReference>
<dbReference type="InterPro" id="IPR014016">
    <property type="entry name" value="UvrD-like_ATP-bd"/>
</dbReference>
<organism evidence="12 13">
    <name type="scientific">Kouleothrix aurantiaca</name>
    <dbReference type="NCBI Taxonomy" id="186479"/>
    <lineage>
        <taxon>Bacteria</taxon>
        <taxon>Bacillati</taxon>
        <taxon>Chloroflexota</taxon>
        <taxon>Chloroflexia</taxon>
        <taxon>Chloroflexales</taxon>
        <taxon>Roseiflexineae</taxon>
        <taxon>Roseiflexaceae</taxon>
        <taxon>Kouleothrix</taxon>
    </lineage>
</organism>
<evidence type="ECO:0000259" key="11">
    <source>
        <dbReference type="PROSITE" id="PS51198"/>
    </source>
</evidence>
<dbReference type="GO" id="GO:0043138">
    <property type="term" value="F:3'-5' DNA helicase activity"/>
    <property type="evidence" value="ECO:0007669"/>
    <property type="project" value="UniProtKB-EC"/>
</dbReference>
<dbReference type="GO" id="GO:0005524">
    <property type="term" value="F:ATP binding"/>
    <property type="evidence" value="ECO:0007669"/>
    <property type="project" value="UniProtKB-UniRule"/>
</dbReference>
<dbReference type="PANTHER" id="PTHR11070:SF2">
    <property type="entry name" value="ATP-DEPENDENT DNA HELICASE SRS2"/>
    <property type="match status" value="1"/>
</dbReference>
<dbReference type="InterPro" id="IPR000212">
    <property type="entry name" value="DNA_helicase_UvrD/REP"/>
</dbReference>
<dbReference type="GO" id="GO:0016787">
    <property type="term" value="F:hydrolase activity"/>
    <property type="evidence" value="ECO:0007669"/>
    <property type="project" value="UniProtKB-UniRule"/>
</dbReference>
<dbReference type="Pfam" id="PF00580">
    <property type="entry name" value="UvrD-helicase"/>
    <property type="match status" value="1"/>
</dbReference>
<evidence type="ECO:0000313" key="12">
    <source>
        <dbReference type="EMBL" id="KPV50196.1"/>
    </source>
</evidence>
<name>A0A0P9DK66_9CHLR</name>
<evidence type="ECO:0000256" key="7">
    <source>
        <dbReference type="ARBA" id="ARBA00034617"/>
    </source>
</evidence>
<dbReference type="GO" id="GO:0005829">
    <property type="term" value="C:cytosol"/>
    <property type="evidence" value="ECO:0007669"/>
    <property type="project" value="TreeGrafter"/>
</dbReference>
<reference evidence="12 13" key="1">
    <citation type="submission" date="2015-09" db="EMBL/GenBank/DDBJ databases">
        <title>Draft genome sequence of Kouleothrix aurantiaca JCM 19913.</title>
        <authorList>
            <person name="Hemp J."/>
        </authorList>
    </citation>
    <scope>NUCLEOTIDE SEQUENCE [LARGE SCALE GENOMIC DNA]</scope>
    <source>
        <strain evidence="12 13">COM-B</strain>
    </source>
</reference>
<comment type="catalytic activity">
    <reaction evidence="9">
        <text>ATP + H2O = ADP + phosphate + H(+)</text>
        <dbReference type="Rhea" id="RHEA:13065"/>
        <dbReference type="ChEBI" id="CHEBI:15377"/>
        <dbReference type="ChEBI" id="CHEBI:15378"/>
        <dbReference type="ChEBI" id="CHEBI:30616"/>
        <dbReference type="ChEBI" id="CHEBI:43474"/>
        <dbReference type="ChEBI" id="CHEBI:456216"/>
        <dbReference type="EC" id="5.6.2.4"/>
    </reaction>
</comment>
<dbReference type="EC" id="5.6.2.4" evidence="8"/>
<dbReference type="SUPFAM" id="SSF52540">
    <property type="entry name" value="P-loop containing nucleoside triphosphate hydrolases"/>
    <property type="match status" value="1"/>
</dbReference>
<keyword evidence="5" id="KW-0238">DNA-binding</keyword>
<dbReference type="Gene3D" id="3.40.50.300">
    <property type="entry name" value="P-loop containing nucleotide triphosphate hydrolases"/>
    <property type="match status" value="1"/>
</dbReference>
<evidence type="ECO:0000256" key="10">
    <source>
        <dbReference type="PROSITE-ProRule" id="PRU00560"/>
    </source>
</evidence>
<dbReference type="CDD" id="cd17932">
    <property type="entry name" value="DEXQc_UvrD"/>
    <property type="match status" value="1"/>
</dbReference>
<protein>
    <recommendedName>
        <fullName evidence="8">DNA 3'-5' helicase</fullName>
        <ecNumber evidence="8">5.6.2.4</ecNumber>
    </recommendedName>
</protein>
<dbReference type="FunFam" id="1.10.10.160:FF:000001">
    <property type="entry name" value="ATP-dependent DNA helicase"/>
    <property type="match status" value="1"/>
</dbReference>
<dbReference type="PANTHER" id="PTHR11070">
    <property type="entry name" value="UVRD / RECB / PCRA DNA HELICASE FAMILY MEMBER"/>
    <property type="match status" value="1"/>
</dbReference>
<keyword evidence="3 10" id="KW-0347">Helicase</keyword>
<keyword evidence="2 10" id="KW-0378">Hydrolase</keyword>
<evidence type="ECO:0000256" key="4">
    <source>
        <dbReference type="ARBA" id="ARBA00022840"/>
    </source>
</evidence>
<keyword evidence="4 10" id="KW-0067">ATP-binding</keyword>
<sequence length="278" mass="32041">MAGDLLDSLNAAQQQAVQKLDGPVLVLAGPGSGKTRVLTHRIAYMIGPAGVDPFHILAVTFTNKAAREMKERLDNLLGAGRAAALTVGTFHSLCARFLRRDIVHLGRERDFAIYDSDDQQRLMKRVLKDENLDEKKYPPRAIHAAISRAKNEFIDPDEYGRLGRTYYDEVVTRCYKRYQQLLRDSNALDFDDLLVETVRLFEQHPQVLERYQDRYLYMLADEYQDTNRVQYLLLKLLASKRRNLFVVGDEDQSVYAFRGADIRNIRYFENDYPDAQVA</sequence>
<dbReference type="GO" id="GO:0009314">
    <property type="term" value="P:response to radiation"/>
    <property type="evidence" value="ECO:0007669"/>
    <property type="project" value="UniProtKB-ARBA"/>
</dbReference>
<feature type="non-terminal residue" evidence="12">
    <location>
        <position position="278"/>
    </location>
</feature>
<comment type="catalytic activity">
    <reaction evidence="7">
        <text>Couples ATP hydrolysis with the unwinding of duplex DNA by translocating in the 3'-5' direction.</text>
        <dbReference type="EC" id="5.6.2.4"/>
    </reaction>
</comment>
<feature type="domain" description="UvrD-like helicase ATP-binding" evidence="11">
    <location>
        <begin position="7"/>
        <end position="278"/>
    </location>
</feature>
<dbReference type="PROSITE" id="PS51198">
    <property type="entry name" value="UVRD_HELICASE_ATP_BIND"/>
    <property type="match status" value="1"/>
</dbReference>
<accession>A0A0P9DK66</accession>
<evidence type="ECO:0000256" key="9">
    <source>
        <dbReference type="ARBA" id="ARBA00048988"/>
    </source>
</evidence>
<evidence type="ECO:0000313" key="13">
    <source>
        <dbReference type="Proteomes" id="UP000050509"/>
    </source>
</evidence>
<dbReference type="Gene3D" id="1.10.10.160">
    <property type="match status" value="1"/>
</dbReference>
<gene>
    <name evidence="12" type="ORF">SE17_28370</name>
</gene>
<proteinExistence type="predicted"/>
<comment type="caution">
    <text evidence="12">The sequence shown here is derived from an EMBL/GenBank/DDBJ whole genome shotgun (WGS) entry which is preliminary data.</text>
</comment>
<evidence type="ECO:0000256" key="8">
    <source>
        <dbReference type="ARBA" id="ARBA00034808"/>
    </source>
</evidence>
<dbReference type="InterPro" id="IPR013986">
    <property type="entry name" value="DExx_box_DNA_helicase_dom_sf"/>
</dbReference>
<dbReference type="Proteomes" id="UP000050509">
    <property type="component" value="Unassembled WGS sequence"/>
</dbReference>
<keyword evidence="6" id="KW-0413">Isomerase</keyword>
<evidence type="ECO:0000256" key="5">
    <source>
        <dbReference type="ARBA" id="ARBA00023125"/>
    </source>
</evidence>
<evidence type="ECO:0000256" key="2">
    <source>
        <dbReference type="ARBA" id="ARBA00022801"/>
    </source>
</evidence>
<evidence type="ECO:0000256" key="3">
    <source>
        <dbReference type="ARBA" id="ARBA00022806"/>
    </source>
</evidence>
<keyword evidence="13" id="KW-1185">Reference proteome</keyword>
<dbReference type="PATRIC" id="fig|186479.3.peg.2134"/>
<evidence type="ECO:0000256" key="6">
    <source>
        <dbReference type="ARBA" id="ARBA00023235"/>
    </source>
</evidence>
<evidence type="ECO:0000256" key="1">
    <source>
        <dbReference type="ARBA" id="ARBA00022741"/>
    </source>
</evidence>
<feature type="binding site" evidence="10">
    <location>
        <begin position="28"/>
        <end position="35"/>
    </location>
    <ligand>
        <name>ATP</name>
        <dbReference type="ChEBI" id="CHEBI:30616"/>
    </ligand>
</feature>
<dbReference type="GO" id="GO:0033202">
    <property type="term" value="C:DNA helicase complex"/>
    <property type="evidence" value="ECO:0007669"/>
    <property type="project" value="TreeGrafter"/>
</dbReference>
<dbReference type="GO" id="GO:0003677">
    <property type="term" value="F:DNA binding"/>
    <property type="evidence" value="ECO:0007669"/>
    <property type="project" value="UniProtKB-KW"/>
</dbReference>
<dbReference type="InterPro" id="IPR027417">
    <property type="entry name" value="P-loop_NTPase"/>
</dbReference>
<dbReference type="GO" id="GO:0000725">
    <property type="term" value="P:recombinational repair"/>
    <property type="evidence" value="ECO:0007669"/>
    <property type="project" value="TreeGrafter"/>
</dbReference>
<keyword evidence="1 10" id="KW-0547">Nucleotide-binding</keyword>